<sequence>MCLTRNMIQHIVVNPLSDKTTHLSMHQIHFWVPTFKWGISVANFADSAKPPDKISYPQQIDCLLHARWDQFRTIPSRAHRIKLARKRSWTWQLSRKIQQQQQQLLLHKQFQAHMSSVLKTRT</sequence>
<dbReference type="InterPro" id="IPR005336">
    <property type="entry name" value="MPC"/>
</dbReference>
<dbReference type="Proteomes" id="UP001159364">
    <property type="component" value="Linkage Group LG01"/>
</dbReference>
<evidence type="ECO:0000313" key="11">
    <source>
        <dbReference type="Proteomes" id="UP001159364"/>
    </source>
</evidence>
<evidence type="ECO:0000256" key="4">
    <source>
        <dbReference type="ARBA" id="ARBA00022692"/>
    </source>
</evidence>
<keyword evidence="8" id="KW-0472">Membrane</keyword>
<dbReference type="GO" id="GO:0006850">
    <property type="term" value="P:pyruvate import into mitochondria"/>
    <property type="evidence" value="ECO:0007669"/>
    <property type="project" value="InterPro"/>
</dbReference>
<comment type="subcellular location">
    <subcellularLocation>
        <location evidence="1 9">Mitochondrion inner membrane</location>
        <topology evidence="1 9">Multi-pass membrane protein</topology>
    </subcellularLocation>
</comment>
<keyword evidence="3 9" id="KW-0813">Transport</keyword>
<organism evidence="10 11">
    <name type="scientific">Erythroxylum novogranatense</name>
    <dbReference type="NCBI Taxonomy" id="1862640"/>
    <lineage>
        <taxon>Eukaryota</taxon>
        <taxon>Viridiplantae</taxon>
        <taxon>Streptophyta</taxon>
        <taxon>Embryophyta</taxon>
        <taxon>Tracheophyta</taxon>
        <taxon>Spermatophyta</taxon>
        <taxon>Magnoliopsida</taxon>
        <taxon>eudicotyledons</taxon>
        <taxon>Gunneridae</taxon>
        <taxon>Pentapetalae</taxon>
        <taxon>rosids</taxon>
        <taxon>fabids</taxon>
        <taxon>Malpighiales</taxon>
        <taxon>Erythroxylaceae</taxon>
        <taxon>Erythroxylum</taxon>
    </lineage>
</organism>
<evidence type="ECO:0000313" key="10">
    <source>
        <dbReference type="EMBL" id="KAJ8775407.1"/>
    </source>
</evidence>
<proteinExistence type="inferred from homology"/>
<dbReference type="EMBL" id="JAIWQS010000001">
    <property type="protein sequence ID" value="KAJ8775407.1"/>
    <property type="molecule type" value="Genomic_DNA"/>
</dbReference>
<keyword evidence="4" id="KW-0812">Transmembrane</keyword>
<dbReference type="Pfam" id="PF03650">
    <property type="entry name" value="MPC"/>
    <property type="match status" value="1"/>
</dbReference>
<evidence type="ECO:0000256" key="9">
    <source>
        <dbReference type="RuleBase" id="RU363100"/>
    </source>
</evidence>
<evidence type="ECO:0000256" key="8">
    <source>
        <dbReference type="ARBA" id="ARBA00023136"/>
    </source>
</evidence>
<evidence type="ECO:0000256" key="3">
    <source>
        <dbReference type="ARBA" id="ARBA00022448"/>
    </source>
</evidence>
<keyword evidence="5 9" id="KW-0999">Mitochondrion inner membrane</keyword>
<evidence type="ECO:0000256" key="5">
    <source>
        <dbReference type="ARBA" id="ARBA00022792"/>
    </source>
</evidence>
<gene>
    <name evidence="10" type="ORF">K2173_023172</name>
</gene>
<keyword evidence="7 9" id="KW-0496">Mitochondrion</keyword>
<keyword evidence="6" id="KW-1133">Transmembrane helix</keyword>
<evidence type="ECO:0000256" key="6">
    <source>
        <dbReference type="ARBA" id="ARBA00022989"/>
    </source>
</evidence>
<evidence type="ECO:0000256" key="1">
    <source>
        <dbReference type="ARBA" id="ARBA00004448"/>
    </source>
</evidence>
<protein>
    <recommendedName>
        <fullName evidence="9">Mitochondrial pyruvate carrier</fullName>
    </recommendedName>
</protein>
<evidence type="ECO:0000256" key="2">
    <source>
        <dbReference type="ARBA" id="ARBA00006416"/>
    </source>
</evidence>
<accession>A0AAV8U7X7</accession>
<comment type="function">
    <text evidence="9">Mediates the uptake of pyruvate into mitochondria.</text>
</comment>
<comment type="caution">
    <text evidence="10">The sequence shown here is derived from an EMBL/GenBank/DDBJ whole genome shotgun (WGS) entry which is preliminary data.</text>
</comment>
<keyword evidence="11" id="KW-1185">Reference proteome</keyword>
<dbReference type="AlphaFoldDB" id="A0AAV8U7X7"/>
<name>A0AAV8U7X7_9ROSI</name>
<dbReference type="GO" id="GO:0005743">
    <property type="term" value="C:mitochondrial inner membrane"/>
    <property type="evidence" value="ECO:0007669"/>
    <property type="project" value="UniProtKB-SubCell"/>
</dbReference>
<comment type="similarity">
    <text evidence="2 9">Belongs to the mitochondrial pyruvate carrier (MPC) (TC 2.A.105) family.</text>
</comment>
<reference evidence="10 11" key="1">
    <citation type="submission" date="2021-09" db="EMBL/GenBank/DDBJ databases">
        <title>Genomic insights and catalytic innovation underlie evolution of tropane alkaloids biosynthesis.</title>
        <authorList>
            <person name="Wang Y.-J."/>
            <person name="Tian T."/>
            <person name="Huang J.-P."/>
            <person name="Huang S.-X."/>
        </authorList>
    </citation>
    <scope>NUCLEOTIDE SEQUENCE [LARGE SCALE GENOMIC DNA]</scope>
    <source>
        <strain evidence="10">KIB-2018</strain>
        <tissue evidence="10">Leaf</tissue>
    </source>
</reference>
<evidence type="ECO:0000256" key="7">
    <source>
        <dbReference type="ARBA" id="ARBA00023128"/>
    </source>
</evidence>